<protein>
    <submittedName>
        <fullName evidence="3">Methyltransferase domain protein</fullName>
    </submittedName>
</protein>
<dbReference type="EMBL" id="VJON01000046">
    <property type="protein sequence ID" value="TSE31403.1"/>
    <property type="molecule type" value="Genomic_DNA"/>
</dbReference>
<keyword evidence="3" id="KW-0489">Methyltransferase</keyword>
<evidence type="ECO:0000313" key="3">
    <source>
        <dbReference type="EMBL" id="TSE31403.1"/>
    </source>
</evidence>
<dbReference type="Proteomes" id="UP000318294">
    <property type="component" value="Unassembled WGS sequence"/>
</dbReference>
<comment type="caution">
    <text evidence="3">The sequence shown here is derived from an EMBL/GenBank/DDBJ whole genome shotgun (WGS) entry which is preliminary data.</text>
</comment>
<evidence type="ECO:0000256" key="1">
    <source>
        <dbReference type="SAM" id="MobiDB-lite"/>
    </source>
</evidence>
<keyword evidence="3" id="KW-0808">Transferase</keyword>
<dbReference type="AlphaFoldDB" id="A0A554X6F2"/>
<feature type="domain" description="Methyltransferase" evidence="2">
    <location>
        <begin position="50"/>
        <end position="131"/>
    </location>
</feature>
<sequence>MPTSAPMTAPTHPAHASAPPHAQLPPSTWITRFAPLLETCASACGTRHALDVACGYGRHARWLHAHGWHVTAVDHDGAALDTLTDLEPGVRRVQADIEADPWPLPGERFSAIIVTHYLWRPLWPTLLASLADGGVLLVETFAQGQETVGRPRRSAFLLAPGELLQVCAPLRVVAYEDGYLSDPPRFIQRIAAVRARTDADRTARYPLP</sequence>
<dbReference type="GO" id="GO:0008168">
    <property type="term" value="F:methyltransferase activity"/>
    <property type="evidence" value="ECO:0007669"/>
    <property type="project" value="UniProtKB-KW"/>
</dbReference>
<dbReference type="SUPFAM" id="SSF53335">
    <property type="entry name" value="S-adenosyl-L-methionine-dependent methyltransferases"/>
    <property type="match status" value="1"/>
</dbReference>
<keyword evidence="4" id="KW-1185">Reference proteome</keyword>
<accession>A0A554X6F2</accession>
<organism evidence="3 4">
    <name type="scientific">Tepidimonas charontis</name>
    <dbReference type="NCBI Taxonomy" id="2267262"/>
    <lineage>
        <taxon>Bacteria</taxon>
        <taxon>Pseudomonadati</taxon>
        <taxon>Pseudomonadota</taxon>
        <taxon>Betaproteobacteria</taxon>
        <taxon>Burkholderiales</taxon>
        <taxon>Tepidimonas</taxon>
    </lineage>
</organism>
<evidence type="ECO:0000259" key="2">
    <source>
        <dbReference type="Pfam" id="PF13649"/>
    </source>
</evidence>
<name>A0A554X6F2_9BURK</name>
<proteinExistence type="predicted"/>
<dbReference type="InterPro" id="IPR041698">
    <property type="entry name" value="Methyltransf_25"/>
</dbReference>
<feature type="compositionally biased region" description="Low complexity" evidence="1">
    <location>
        <begin position="1"/>
        <end position="21"/>
    </location>
</feature>
<evidence type="ECO:0000313" key="4">
    <source>
        <dbReference type="Proteomes" id="UP000318294"/>
    </source>
</evidence>
<dbReference type="Gene3D" id="3.40.50.150">
    <property type="entry name" value="Vaccinia Virus protein VP39"/>
    <property type="match status" value="1"/>
</dbReference>
<dbReference type="InterPro" id="IPR029063">
    <property type="entry name" value="SAM-dependent_MTases_sf"/>
</dbReference>
<reference evidence="3 4" key="1">
    <citation type="submission" date="2019-07" db="EMBL/GenBank/DDBJ databases">
        <title>Tepidimonas charontis SPSP-6 draft genome.</title>
        <authorList>
            <person name="Da Costa M.S."/>
            <person name="Froufe H.J.C."/>
            <person name="Egas C."/>
            <person name="Albuquerque L."/>
        </authorList>
    </citation>
    <scope>NUCLEOTIDE SEQUENCE [LARGE SCALE GENOMIC DNA]</scope>
    <source>
        <strain evidence="3 4">SPSP-6</strain>
    </source>
</reference>
<dbReference type="GO" id="GO:0032259">
    <property type="term" value="P:methylation"/>
    <property type="evidence" value="ECO:0007669"/>
    <property type="project" value="UniProtKB-KW"/>
</dbReference>
<dbReference type="RefSeq" id="WP_236640447.1">
    <property type="nucleotide sequence ID" value="NZ_VJON01000046.1"/>
</dbReference>
<dbReference type="Pfam" id="PF13649">
    <property type="entry name" value="Methyltransf_25"/>
    <property type="match status" value="1"/>
</dbReference>
<feature type="region of interest" description="Disordered" evidence="1">
    <location>
        <begin position="1"/>
        <end position="22"/>
    </location>
</feature>
<gene>
    <name evidence="3" type="ORF">Tchar_02306</name>
</gene>
<dbReference type="CDD" id="cd02440">
    <property type="entry name" value="AdoMet_MTases"/>
    <property type="match status" value="1"/>
</dbReference>